<dbReference type="SUPFAM" id="SSF52540">
    <property type="entry name" value="P-loop containing nucleoside triphosphate hydrolases"/>
    <property type="match status" value="1"/>
</dbReference>
<dbReference type="InterPro" id="IPR007111">
    <property type="entry name" value="NACHT_NTPase"/>
</dbReference>
<keyword evidence="1" id="KW-0677">Repeat</keyword>
<dbReference type="InterPro" id="IPR016024">
    <property type="entry name" value="ARM-type_fold"/>
</dbReference>
<protein>
    <recommendedName>
        <fullName evidence="2">NACHT domain-containing protein</fullName>
    </recommendedName>
</protein>
<dbReference type="Pfam" id="PF23238">
    <property type="entry name" value="DUF7068"/>
    <property type="match status" value="1"/>
</dbReference>
<dbReference type="GeneID" id="39597172"/>
<dbReference type="InterPro" id="IPR027417">
    <property type="entry name" value="P-loop_NTPase"/>
</dbReference>
<sequence>MAGGHSSPSYENLSRPTRTDDLVGRLLSPATSSNERRALEAWAKAMVQIFQDDPKNSYIFEAAHLSWCAPEKEYVDLLAAFSNVIIQGTNDGNILESTLLTSFAHVLRRAPSTLSAETAKLGSVLQCLQTRLENAVKRAEIETQYQLVYMLSVVLDAMVDIRVSGLSREGLHEPLLKQLEPLKNHREPRLSQAARYAYQALLGVPDDESPYEALWRYSCTIINATANISAAVMTMDVTKFLSATPALMELLSLVKKIAKAAPGGPQSRSLQSLVDGMISLCQQKRWYTALRYTELLIEIEEFEVLTVFIERSPCREDESFFCGLFAQLELAWMTGDGSDQKQILQLTARLIRQIRPNWRRAQDWVKLVAGTMEQSSWRESFCKNRHRLRIWKNKDYESRLSRFPTEMVKTHHLSAKLLESAWLQCHEAQQFYADSRIRHYYTQRRLLDIKRLSGDLLDMAYCYINLAIIEHEGSESTKELYGDNVESNSSAFTLFSRLKVKESDIKPEIILPHLFRKREKSDGSMIRPRRILIRGRAGVGKTTLCKRIVHDFIYERMWEDEFDRVLWVPLRKLKERSTLQQFIYDEYFSMHRERDILAPALWKTICDQGDSRTLFILDGLDEISGERNSSGIDLVETFKNLLNRQNVIITSRPHAVHLPVLEPFDLELETVGFHSDQVDSYLSKVVGDEDTAREMRSFIQSHWLIQGLVQIPIQLDALCYSWDSDFSFRGPPETMTALYQAIELKLWTKDILQLGKPKDSPLSEFDLPYVSPAEILSIIEEEDTLLQSLAFTGIYNDIIEFNAQHRDEVYKHCKLVTPLLSRNLVRLSFLRTADSSAREKDKSYHFLHLTFQEYFAAKYFLSCWKNGKELLCFNFSLAKQKRVTYVTPEMFLQQEKYDGRYDIFWRFVSGLLQDHDEERLHTFFEMLRSAPSDLLGPGHQRILMHCLSEVPPMSSFGDTRTEIENQLKQWAFFEYELHKKMELCRGMEFPDHLLDTMLEEGAEDVKEHILKVLRDRARISPLILNRVLSFLENGTPGVLTSAALYALGNRDTVLPEHILPVILTRLHAPEATIREHASVALSQRTLQEHIVQEILHKLDDASTGTRESAARALSKQRLPDRVLQVLMSQLDDADADRKQLALRILSNQCLPEHILQKLICRLQDINPDTRISAAEILRDQDLPDNVFLNVLLRIKDPVQDVRTSVLHAVGIRLLSDDLTRILVSYCRDTNENVDTREAALWGLARKPIFSDSILREITCLLRDTDTRLKKAVLWVLNNRRTPLPGDVVREVVSKLEDPDEDVRYDAQYTLRGLTLRDNVLQDVISQVSKLTKIDPDSRDDIIYTLCSRTCVLQADILRHTLSLLGAVDQHDRKYATLVLARETTLPQHVLPLVTSRLEDSDSDVRRHAADVLRNQTTLPEHILRAVVSRLEDTWLHPRSSVVDTIVNRADLPVPILQMIVDRLPHIPHLVRLRIVRMLMSYDYFYDNFPGFGTEVLRLLYGAWIERSFDEQFSCYVQHGSLYINTSEGRRIVPFASNIDRVLSAFRQEAAALGSPMGVAGSWAVS</sequence>
<dbReference type="Pfam" id="PF17776">
    <property type="entry name" value="NLRC4_HD2"/>
    <property type="match status" value="1"/>
</dbReference>
<dbReference type="PANTHER" id="PTHR46312">
    <property type="entry name" value="NACHT DOMAIN-CONTAINING PROTEIN"/>
    <property type="match status" value="1"/>
</dbReference>
<dbReference type="InterPro" id="IPR011989">
    <property type="entry name" value="ARM-like"/>
</dbReference>
<dbReference type="InterPro" id="IPR041267">
    <property type="entry name" value="NLRP_HD2"/>
</dbReference>
<reference evidence="3 4" key="1">
    <citation type="journal article" date="2018" name="Front. Microbiol.">
        <title>Genomic and genetic insights into a cosmopolitan fungus, Paecilomyces variotii (Eurotiales).</title>
        <authorList>
            <person name="Urquhart A.S."/>
            <person name="Mondo S.J."/>
            <person name="Makela M.R."/>
            <person name="Hane J.K."/>
            <person name="Wiebenga A."/>
            <person name="He G."/>
            <person name="Mihaltcheva S."/>
            <person name="Pangilinan J."/>
            <person name="Lipzen A."/>
            <person name="Barry K."/>
            <person name="de Vries R.P."/>
            <person name="Grigoriev I.V."/>
            <person name="Idnurm A."/>
        </authorList>
    </citation>
    <scope>NUCLEOTIDE SEQUENCE [LARGE SCALE GENOMIC DNA]</scope>
    <source>
        <strain evidence="3 4">CBS 101075</strain>
    </source>
</reference>
<dbReference type="PANTHER" id="PTHR46312:SF2">
    <property type="entry name" value="NUCLEOTIDE-BINDING OLIGOMERIZATION DOMAIN-CONTAINING PROTEIN 2-LIKE"/>
    <property type="match status" value="1"/>
</dbReference>
<evidence type="ECO:0000313" key="3">
    <source>
        <dbReference type="EMBL" id="RWQ95912.1"/>
    </source>
</evidence>
<dbReference type="InterPro" id="IPR056251">
    <property type="entry name" value="Arm_rpt_dom"/>
</dbReference>
<comment type="caution">
    <text evidence="3">The sequence shown here is derived from an EMBL/GenBank/DDBJ whole genome shotgun (WGS) entry which is preliminary data.</text>
</comment>
<dbReference type="Gene3D" id="1.25.10.10">
    <property type="entry name" value="Leucine-rich Repeat Variant"/>
    <property type="match status" value="2"/>
</dbReference>
<name>A0A443HVQ4_BYSSP</name>
<keyword evidence="4" id="KW-1185">Reference proteome</keyword>
<dbReference type="Pfam" id="PF23948">
    <property type="entry name" value="ARM_5"/>
    <property type="match status" value="1"/>
</dbReference>
<dbReference type="Proteomes" id="UP000283841">
    <property type="component" value="Unassembled WGS sequence"/>
</dbReference>
<feature type="domain" description="NACHT" evidence="2">
    <location>
        <begin position="529"/>
        <end position="655"/>
    </location>
</feature>
<dbReference type="Pfam" id="PF05729">
    <property type="entry name" value="NACHT"/>
    <property type="match status" value="1"/>
</dbReference>
<proteinExistence type="predicted"/>
<evidence type="ECO:0000259" key="2">
    <source>
        <dbReference type="PROSITE" id="PS50837"/>
    </source>
</evidence>
<organism evidence="3 4">
    <name type="scientific">Byssochlamys spectabilis</name>
    <name type="common">Paecilomyces variotii</name>
    <dbReference type="NCBI Taxonomy" id="264951"/>
    <lineage>
        <taxon>Eukaryota</taxon>
        <taxon>Fungi</taxon>
        <taxon>Dikarya</taxon>
        <taxon>Ascomycota</taxon>
        <taxon>Pezizomycotina</taxon>
        <taxon>Eurotiomycetes</taxon>
        <taxon>Eurotiomycetidae</taxon>
        <taxon>Eurotiales</taxon>
        <taxon>Thermoascaceae</taxon>
        <taxon>Paecilomyces</taxon>
    </lineage>
</organism>
<gene>
    <name evidence="3" type="ORF">C8Q69DRAFT_400720</name>
</gene>
<dbReference type="SUPFAM" id="SSF48371">
    <property type="entry name" value="ARM repeat"/>
    <property type="match status" value="1"/>
</dbReference>
<dbReference type="VEuPathDB" id="FungiDB:C8Q69DRAFT_400720"/>
<dbReference type="EMBL" id="RCNU01000004">
    <property type="protein sequence ID" value="RWQ95912.1"/>
    <property type="molecule type" value="Genomic_DNA"/>
</dbReference>
<evidence type="ECO:0000256" key="1">
    <source>
        <dbReference type="ARBA" id="ARBA00022737"/>
    </source>
</evidence>
<dbReference type="PROSITE" id="PS50837">
    <property type="entry name" value="NACHT"/>
    <property type="match status" value="1"/>
</dbReference>
<dbReference type="InterPro" id="IPR055496">
    <property type="entry name" value="DUF7068"/>
</dbReference>
<dbReference type="RefSeq" id="XP_028485557.1">
    <property type="nucleotide sequence ID" value="XM_028627895.1"/>
</dbReference>
<dbReference type="Gene3D" id="3.40.50.300">
    <property type="entry name" value="P-loop containing nucleotide triphosphate hydrolases"/>
    <property type="match status" value="1"/>
</dbReference>
<evidence type="ECO:0000313" key="4">
    <source>
        <dbReference type="Proteomes" id="UP000283841"/>
    </source>
</evidence>
<accession>A0A443HVQ4</accession>